<keyword evidence="1" id="KW-1133">Transmembrane helix</keyword>
<keyword evidence="1" id="KW-0472">Membrane</keyword>
<gene>
    <name evidence="2" type="ORF">F5147DRAFT_777687</name>
</gene>
<dbReference type="GeneID" id="64704270"/>
<dbReference type="RefSeq" id="XP_041288913.1">
    <property type="nucleotide sequence ID" value="XM_041442011.1"/>
</dbReference>
<evidence type="ECO:0000313" key="3">
    <source>
        <dbReference type="Proteomes" id="UP000823399"/>
    </source>
</evidence>
<sequence length="236" mass="27269">MDREDRRDPEMTILTTLLLNPLFCLEGWYFRHVGKLRGYSSDKIWRLRTKPPGPSIGEVLGPRAAVILQANGPYKKDLVYYSHPERFECLRLHDSSYEVRDYAKAFRVPIPVHLLLREMFEVARWFKSRLTRAYGKLCDEIMRNAPEYDILRLLERGPMTPAESQIDEVARRIYTPPPDAKIMCKDTHLFVVELNGQQIPAGTYPAIHRTAAVAKDFKRVIPKPLVVTIHINGQLA</sequence>
<dbReference type="AlphaFoldDB" id="A0A9P7JQL8"/>
<organism evidence="2 3">
    <name type="scientific">Suillus discolor</name>
    <dbReference type="NCBI Taxonomy" id="1912936"/>
    <lineage>
        <taxon>Eukaryota</taxon>
        <taxon>Fungi</taxon>
        <taxon>Dikarya</taxon>
        <taxon>Basidiomycota</taxon>
        <taxon>Agaricomycotina</taxon>
        <taxon>Agaricomycetes</taxon>
        <taxon>Agaricomycetidae</taxon>
        <taxon>Boletales</taxon>
        <taxon>Suillineae</taxon>
        <taxon>Suillaceae</taxon>
        <taxon>Suillus</taxon>
    </lineage>
</organism>
<dbReference type="Proteomes" id="UP000823399">
    <property type="component" value="Unassembled WGS sequence"/>
</dbReference>
<keyword evidence="1" id="KW-0812">Transmembrane</keyword>
<proteinExistence type="predicted"/>
<evidence type="ECO:0000256" key="1">
    <source>
        <dbReference type="SAM" id="Phobius"/>
    </source>
</evidence>
<feature type="transmembrane region" description="Helical" evidence="1">
    <location>
        <begin position="12"/>
        <end position="30"/>
    </location>
</feature>
<accession>A0A9P7JQL8</accession>
<comment type="caution">
    <text evidence="2">The sequence shown here is derived from an EMBL/GenBank/DDBJ whole genome shotgun (WGS) entry which is preliminary data.</text>
</comment>
<dbReference type="OrthoDB" id="3205788at2759"/>
<name>A0A9P7JQL8_9AGAM</name>
<evidence type="ECO:0000313" key="2">
    <source>
        <dbReference type="EMBL" id="KAG2098445.1"/>
    </source>
</evidence>
<reference evidence="2" key="1">
    <citation type="journal article" date="2020" name="New Phytol.">
        <title>Comparative genomics reveals dynamic genome evolution in host specialist ectomycorrhizal fungi.</title>
        <authorList>
            <person name="Lofgren L.A."/>
            <person name="Nguyen N.H."/>
            <person name="Vilgalys R."/>
            <person name="Ruytinx J."/>
            <person name="Liao H.L."/>
            <person name="Branco S."/>
            <person name="Kuo A."/>
            <person name="LaButti K."/>
            <person name="Lipzen A."/>
            <person name="Andreopoulos W."/>
            <person name="Pangilinan J."/>
            <person name="Riley R."/>
            <person name="Hundley H."/>
            <person name="Na H."/>
            <person name="Barry K."/>
            <person name="Grigoriev I.V."/>
            <person name="Stajich J.E."/>
            <person name="Kennedy P.G."/>
        </authorList>
    </citation>
    <scope>NUCLEOTIDE SEQUENCE</scope>
    <source>
        <strain evidence="2">FC423</strain>
    </source>
</reference>
<protein>
    <submittedName>
        <fullName evidence="2">Uncharacterized protein</fullName>
    </submittedName>
</protein>
<dbReference type="EMBL" id="JABBWM010000061">
    <property type="protein sequence ID" value="KAG2098445.1"/>
    <property type="molecule type" value="Genomic_DNA"/>
</dbReference>
<keyword evidence="3" id="KW-1185">Reference proteome</keyword>